<evidence type="ECO:0000313" key="2">
    <source>
        <dbReference type="EMBL" id="ABL98361.1"/>
    </source>
</evidence>
<dbReference type="SUPFAM" id="SSF53850">
    <property type="entry name" value="Periplasmic binding protein-like II"/>
    <property type="match status" value="1"/>
</dbReference>
<gene>
    <name evidence="2" type="ordered locus">Sama_0149</name>
</gene>
<reference evidence="2 3" key="1">
    <citation type="submission" date="2006-12" db="EMBL/GenBank/DDBJ databases">
        <title>Complete sequence of Shewanella amazonensis SB2B.</title>
        <authorList>
            <consortium name="US DOE Joint Genome Institute"/>
            <person name="Copeland A."/>
            <person name="Lucas S."/>
            <person name="Lapidus A."/>
            <person name="Barry K."/>
            <person name="Detter J.C."/>
            <person name="Glavina del Rio T."/>
            <person name="Hammon N."/>
            <person name="Israni S."/>
            <person name="Dalin E."/>
            <person name="Tice H."/>
            <person name="Pitluck S."/>
            <person name="Munk A.C."/>
            <person name="Brettin T."/>
            <person name="Bruce D."/>
            <person name="Han C."/>
            <person name="Tapia R."/>
            <person name="Gilna P."/>
            <person name="Schmutz J."/>
            <person name="Larimer F."/>
            <person name="Land M."/>
            <person name="Hauser L."/>
            <person name="Kyrpides N."/>
            <person name="Mikhailova N."/>
            <person name="Fredrickson J."/>
            <person name="Richardson P."/>
        </authorList>
    </citation>
    <scope>NUCLEOTIDE SEQUENCE [LARGE SCALE GENOMIC DNA]</scope>
    <source>
        <strain evidence="3">ATCC BAA-1098 / SB2B</strain>
    </source>
</reference>
<dbReference type="Gene3D" id="3.40.190.10">
    <property type="entry name" value="Periplasmic binding protein-like II"/>
    <property type="match status" value="2"/>
</dbReference>
<name>A1S1V5_SHEAM</name>
<dbReference type="Proteomes" id="UP000009175">
    <property type="component" value="Chromosome"/>
</dbReference>
<dbReference type="eggNOG" id="COG0834">
    <property type="taxonomic scope" value="Bacteria"/>
</dbReference>
<dbReference type="HOGENOM" id="CLU_066015_1_0_6"/>
<keyword evidence="1" id="KW-0732">Signal</keyword>
<keyword evidence="3" id="KW-1185">Reference proteome</keyword>
<evidence type="ECO:0000313" key="3">
    <source>
        <dbReference type="Proteomes" id="UP000009175"/>
    </source>
</evidence>
<protein>
    <submittedName>
        <fullName evidence="2">Uncharacterized protein</fullName>
    </submittedName>
</protein>
<dbReference type="STRING" id="326297.Sama_0149"/>
<evidence type="ECO:0000256" key="1">
    <source>
        <dbReference type="SAM" id="SignalP"/>
    </source>
</evidence>
<dbReference type="AlphaFoldDB" id="A1S1V5"/>
<dbReference type="KEGG" id="saz:Sama_0149"/>
<dbReference type="EMBL" id="CP000507">
    <property type="protein sequence ID" value="ABL98361.1"/>
    <property type="molecule type" value="Genomic_DNA"/>
</dbReference>
<organism evidence="2 3">
    <name type="scientific">Shewanella amazonensis (strain ATCC BAA-1098 / SB2B)</name>
    <dbReference type="NCBI Taxonomy" id="326297"/>
    <lineage>
        <taxon>Bacteria</taxon>
        <taxon>Pseudomonadati</taxon>
        <taxon>Pseudomonadota</taxon>
        <taxon>Gammaproteobacteria</taxon>
        <taxon>Alteromonadales</taxon>
        <taxon>Shewanellaceae</taxon>
        <taxon>Shewanella</taxon>
    </lineage>
</organism>
<proteinExistence type="predicted"/>
<feature type="signal peptide" evidence="1">
    <location>
        <begin position="1"/>
        <end position="19"/>
    </location>
</feature>
<feature type="chain" id="PRO_5002637054" evidence="1">
    <location>
        <begin position="20"/>
        <end position="292"/>
    </location>
</feature>
<sequence>MKHYWLPLLFCLSMTQAWSAPETTSQIVWVESQRSARNASHEFYVDLLQLVLDNSREQWGEARVEEVNGDFSQFRAFAALNSGMLHVFWAGTTKQRQEKFKAVEVPLFAGLLGIRVPVIRRDRLEEFRGYKTLADWRRLMACQGAQWPDSDILEVNGFRVARIAKFELMYTMLKQGRCDYFPRGLNEVGAELAADGQQDLVAYEGVLITYPFPMYFFVGKNNNALYQRLSTTLEAMAVSGELRQFLFNHPTTAGLFPLERFDNSLRFRLTNSLLPASTPLQRSELWLPLTRP</sequence>
<accession>A1S1V5</accession>
<dbReference type="RefSeq" id="WP_011758272.1">
    <property type="nucleotide sequence ID" value="NC_008700.1"/>
</dbReference>